<dbReference type="STRING" id="1033810.HLPCO_001206"/>
<dbReference type="InterPro" id="IPR025449">
    <property type="entry name" value="JetB"/>
</dbReference>
<dbReference type="RefSeq" id="WP_008825721.1">
    <property type="nucleotide sequence ID" value="NZ_AFNU02000003.1"/>
</dbReference>
<dbReference type="AlphaFoldDB" id="F7PW37"/>
<reference evidence="1 2" key="2">
    <citation type="journal article" date="2013" name="PLoS ONE">
        <title>INDIGO - INtegrated Data Warehouse of MIcrobial GenOmes with Examples from the Red Sea Extremophiles.</title>
        <authorList>
            <person name="Alam I."/>
            <person name="Antunes A."/>
            <person name="Kamau A.A."/>
            <person name="Ba Alawi W."/>
            <person name="Kalkatawi M."/>
            <person name="Stingl U."/>
            <person name="Bajic V.B."/>
        </authorList>
    </citation>
    <scope>NUCLEOTIDE SEQUENCE [LARGE SCALE GENOMIC DNA]</scope>
    <source>
        <strain evidence="1 2">SSD-17B</strain>
    </source>
</reference>
<proteinExistence type="predicted"/>
<protein>
    <recommendedName>
        <fullName evidence="3">DUF4194 domain-containing protein</fullName>
    </recommendedName>
</protein>
<evidence type="ECO:0008006" key="3">
    <source>
        <dbReference type="Google" id="ProtNLM"/>
    </source>
</evidence>
<sequence>MNLSSISDLFNEKYKKLSSSNRRNFIRIGNKLLSVCFITAKKDADFEDYYFVEENYKLFQHYFQLIGWKVELDQNLLVVTLFNQYEYNRLKLKLKESIILLILRLFYEEKATLGDVVITINELNKKFLSLNLQDRPITKTDLRSILSLFRRYNLVEYMDRDLTKGNSRLIIYPTILYAVKAYNIHEVYKKVEVYK</sequence>
<dbReference type="EMBL" id="AFNU02000003">
    <property type="protein sequence ID" value="ERJ12866.1"/>
    <property type="molecule type" value="Genomic_DNA"/>
</dbReference>
<name>F7PW37_9MOLU</name>
<comment type="caution">
    <text evidence="1">The sequence shown here is derived from an EMBL/GenBank/DDBJ whole genome shotgun (WGS) entry which is preliminary data.</text>
</comment>
<dbReference type="Proteomes" id="UP000005707">
    <property type="component" value="Unassembled WGS sequence"/>
</dbReference>
<reference evidence="1 2" key="1">
    <citation type="journal article" date="2011" name="J. Bacteriol.">
        <title>Genome sequence of Haloplasma contractile, an unusual contractile bacterium from a deep-sea anoxic brine lake.</title>
        <authorList>
            <person name="Antunes A."/>
            <person name="Alam I."/>
            <person name="El Dorry H."/>
            <person name="Siam R."/>
            <person name="Robertson A."/>
            <person name="Bajic V.B."/>
            <person name="Stingl U."/>
        </authorList>
    </citation>
    <scope>NUCLEOTIDE SEQUENCE [LARGE SCALE GENOMIC DNA]</scope>
    <source>
        <strain evidence="1 2">SSD-17B</strain>
    </source>
</reference>
<evidence type="ECO:0000313" key="1">
    <source>
        <dbReference type="EMBL" id="ERJ12866.1"/>
    </source>
</evidence>
<keyword evidence="2" id="KW-1185">Reference proteome</keyword>
<organism evidence="1 2">
    <name type="scientific">Haloplasma contractile SSD-17B</name>
    <dbReference type="NCBI Taxonomy" id="1033810"/>
    <lineage>
        <taxon>Bacteria</taxon>
        <taxon>Bacillati</taxon>
        <taxon>Mycoplasmatota</taxon>
        <taxon>Mollicutes</taxon>
        <taxon>Haloplasmatales</taxon>
        <taxon>Haloplasmataceae</taxon>
        <taxon>Haloplasma</taxon>
    </lineage>
</organism>
<evidence type="ECO:0000313" key="2">
    <source>
        <dbReference type="Proteomes" id="UP000005707"/>
    </source>
</evidence>
<gene>
    <name evidence="1" type="ORF">HLPCO_001206</name>
</gene>
<dbReference type="Pfam" id="PF13835">
    <property type="entry name" value="DUF4194"/>
    <property type="match status" value="1"/>
</dbReference>
<dbReference type="eggNOG" id="ENOG5030XJD">
    <property type="taxonomic scope" value="Bacteria"/>
</dbReference>
<accession>F7PW37</accession>
<dbReference type="OrthoDB" id="160982at2"/>
<dbReference type="InParanoid" id="F7PW37"/>